<organism evidence="2 3">
    <name type="scientific">Syphacia muris</name>
    <dbReference type="NCBI Taxonomy" id="451379"/>
    <lineage>
        <taxon>Eukaryota</taxon>
        <taxon>Metazoa</taxon>
        <taxon>Ecdysozoa</taxon>
        <taxon>Nematoda</taxon>
        <taxon>Chromadorea</taxon>
        <taxon>Rhabditida</taxon>
        <taxon>Spirurina</taxon>
        <taxon>Oxyuridomorpha</taxon>
        <taxon>Oxyuroidea</taxon>
        <taxon>Oxyuridae</taxon>
        <taxon>Syphacia</taxon>
    </lineage>
</organism>
<dbReference type="AlphaFoldDB" id="A0A0N5ARW7"/>
<accession>A0A0N5ARW7</accession>
<dbReference type="Proteomes" id="UP000046393">
    <property type="component" value="Unplaced"/>
</dbReference>
<evidence type="ECO:0000313" key="3">
    <source>
        <dbReference type="WBParaSite" id="SMUV_0000751101-mRNA-1"/>
    </source>
</evidence>
<keyword evidence="2" id="KW-1185">Reference proteome</keyword>
<feature type="region of interest" description="Disordered" evidence="1">
    <location>
        <begin position="1"/>
        <end position="56"/>
    </location>
</feature>
<evidence type="ECO:0000313" key="2">
    <source>
        <dbReference type="Proteomes" id="UP000046393"/>
    </source>
</evidence>
<reference evidence="3" key="1">
    <citation type="submission" date="2017-02" db="UniProtKB">
        <authorList>
            <consortium name="WormBaseParasite"/>
        </authorList>
    </citation>
    <scope>IDENTIFICATION</scope>
</reference>
<feature type="compositionally biased region" description="Low complexity" evidence="1">
    <location>
        <begin position="15"/>
        <end position="26"/>
    </location>
</feature>
<proteinExistence type="predicted"/>
<sequence length="110" mass="12199">MYAGFSNSQANNTTSNLLSKQQQQLQSPPPIPSVPPPVSPLSPTSSDIIGRKTERKWSTNLQTMAATVETTLRQWSAPIQRDVEGQPPQQCTKPGLREKVSKIFLYPYNS</sequence>
<feature type="compositionally biased region" description="Polar residues" evidence="1">
    <location>
        <begin position="1"/>
        <end position="14"/>
    </location>
</feature>
<name>A0A0N5ARW7_9BILA</name>
<feature type="compositionally biased region" description="Pro residues" evidence="1">
    <location>
        <begin position="27"/>
        <end position="40"/>
    </location>
</feature>
<dbReference type="WBParaSite" id="SMUV_0000751101-mRNA-1">
    <property type="protein sequence ID" value="SMUV_0000751101-mRNA-1"/>
    <property type="gene ID" value="SMUV_0000751101"/>
</dbReference>
<evidence type="ECO:0000256" key="1">
    <source>
        <dbReference type="SAM" id="MobiDB-lite"/>
    </source>
</evidence>
<protein>
    <submittedName>
        <fullName evidence="3">Uncharacterized protein</fullName>
    </submittedName>
</protein>